<organism evidence="1 2">
    <name type="scientific">Aspergillus costaricaensis CBS 115574</name>
    <dbReference type="NCBI Taxonomy" id="1448317"/>
    <lineage>
        <taxon>Eukaryota</taxon>
        <taxon>Fungi</taxon>
        <taxon>Dikarya</taxon>
        <taxon>Ascomycota</taxon>
        <taxon>Pezizomycotina</taxon>
        <taxon>Eurotiomycetes</taxon>
        <taxon>Eurotiomycetidae</taxon>
        <taxon>Eurotiales</taxon>
        <taxon>Aspergillaceae</taxon>
        <taxon>Aspergillus</taxon>
        <taxon>Aspergillus subgen. Circumdati</taxon>
    </lineage>
</organism>
<gene>
    <name evidence="1" type="ORF">BO79DRAFT_149699</name>
</gene>
<dbReference type="Proteomes" id="UP000249748">
    <property type="component" value="Unassembled WGS sequence"/>
</dbReference>
<sequence>MIYGLLLDPLRKIPGPVSARFTRLFLKIAVLRGRRSQYIHDLHQKYGHIVRIAPDEIAIAKLETFRTIHQIGSGYQKAPWYLKFVTSPRPGIFAMTDPRDHAARRKAFAQGFANTSILKFEPIVRKKVELAVSKIQRDAEVGTADILKWFTFMATDIAGELSFGRSFDMLQLERKTQYIRDLEVTMMISGVRAELGWLFSLLRWLPLKAMREALSLPGRLQGYGQQAIENHRTHLLENDNPTLSLFSKFLDPKNTQGLPIDDIAVEASNMIIAGSDTTSISLTYLIWALLRPRNRKVKERVLQEIRKFPVDASASDFMRSEYLRAVVNEALRLYGAAPSSLPRTTPLSGAQLGGYNIPGGTTVSTQAFSIHRDPLYFPGPETFDPDRWLSQTPEMNAAFHPFGAGSRVCIGMHLAMLELFTGMVIFFLKCPTARLAPSTTEDSMKFENYFLVAPISHRCEIMLC</sequence>
<name>A0ACD1IC82_9EURO</name>
<dbReference type="EMBL" id="KZ824552">
    <property type="protein sequence ID" value="RAK88022.1"/>
    <property type="molecule type" value="Genomic_DNA"/>
</dbReference>
<proteinExistence type="predicted"/>
<evidence type="ECO:0000313" key="1">
    <source>
        <dbReference type="EMBL" id="RAK88022.1"/>
    </source>
</evidence>
<keyword evidence="2" id="KW-1185">Reference proteome</keyword>
<accession>A0ACD1IC82</accession>
<evidence type="ECO:0000313" key="2">
    <source>
        <dbReference type="Proteomes" id="UP000249748"/>
    </source>
</evidence>
<protein>
    <submittedName>
        <fullName evidence="1">Cytochrome P450</fullName>
    </submittedName>
</protein>
<reference evidence="1" key="1">
    <citation type="submission" date="2018-02" db="EMBL/GenBank/DDBJ databases">
        <title>The genomes of Aspergillus section Nigri reveals drivers in fungal speciation.</title>
        <authorList>
            <consortium name="DOE Joint Genome Institute"/>
            <person name="Vesth T.C."/>
            <person name="Nybo J."/>
            <person name="Theobald S."/>
            <person name="Brandl J."/>
            <person name="Frisvad J.C."/>
            <person name="Nielsen K.F."/>
            <person name="Lyhne E.K."/>
            <person name="Kogle M.E."/>
            <person name="Kuo A."/>
            <person name="Riley R."/>
            <person name="Clum A."/>
            <person name="Nolan M."/>
            <person name="Lipzen A."/>
            <person name="Salamov A."/>
            <person name="Henrissat B."/>
            <person name="Wiebenga A."/>
            <person name="De vries R.P."/>
            <person name="Grigoriev I.V."/>
            <person name="Mortensen U.H."/>
            <person name="Andersen M.R."/>
            <person name="Baker S.E."/>
        </authorList>
    </citation>
    <scope>NUCLEOTIDE SEQUENCE</scope>
    <source>
        <strain evidence="1">CBS 115574</strain>
    </source>
</reference>